<name>A0A1I7X3X5_HETBA</name>
<evidence type="ECO:0000256" key="1">
    <source>
        <dbReference type="ARBA" id="ARBA00004370"/>
    </source>
</evidence>
<dbReference type="Gene3D" id="1.20.58.900">
    <property type="match status" value="2"/>
</dbReference>
<sequence length="1190" mass="136010">MTSTKEEIETTLVDYFVIAGYDGEIGLVAENIFDGSQSNESNGFANDHRPPLQRSFVAKILHHFPQKRAGAPFSEEILSKIAYRILCMPKGLRFFTEKDVPSSPSIHTFANIREDGSRINGTALTFYELLSLLFLFYIAISIFRSKTLCLITRLPLVCATQAILRSLYEIVISSVQPPELPLESYIFWILNEIPLPSPGTTLKVIIISNALNYARLMIVGESLCSLAFPFRWQMVYVPILPFSQLKFVEAPVPYVMGWCYEDAVPESLFQSNVCVLDIDTGRIEFPEDLPLFPGSKQLCQEIKLAIERLFIKTFNKYLVNFSLFRYSIWEEPHSLLMDSSSVAIGSKPRLSAKGRRMDDWTTKRMSRSFDLDDGEDVFGIIFQVAEIARRAGVVVDVENIEQELTCSDQYANSPICRQYFQDARLNNAIRECVLNRIVCMLYSYEHFVVGGQGCTDKEMFEASRDSLVCFDKASFLSDQPDSHLAFLAAFLETQVVYSLIKMYMYFIFLKVIPQLLIIVLSKIRCSLRNLCISDILYTRMDITIMLISLLIIYAFILEELISKREETLDYVVPGPHPIAGAVPKRYDGVWPELNTALLEGSSGLSPAPSPWKQRYPRLRPKQHDVSNISCMFNIPKNIFNSIIVSEVKRKSTGYRKTKRMLVDKMGKEAVQLGHLDAGITGVEENTLVASFCDLLERIWAHGLIKKQVRQILFGKSALWSFVLQHQDLEKTGLSTRMSSSMLTPGRGMRASSLLSCEVPAPIILPSNENDISSALSDLVESIQRELSTKEDNDVPAWSRSILRAANFLCDKLSSTSMKEEYREPRGVLTSTFFSRNSSEEQAGYRVGSNTIKKATSVSDCSYKYLYIYIYIIMTIIHNRNVLRMTEIKTDIGYARAFVRLALERKLLHRHLATLLMNSKLLSDLYKQYAFTRCDDEKEQFLYHILSLNAAQFRCFTNTFTKTKMDYQVVIVTGGWRGSLPAVWVTVRHNLLFLKINNFKTRVLGAFFALKITRILVYFPRYELDMHLDLKNHPNGSLIILLVAEPMADEDGEVTVCPPGSPARGRRRTTSRSQTPQRERSPSLGRYNEGSVHRTHLLCGERGLVNAIEQLTAIVVNQAFQFGRYGSVWLFRQHYPWDYVGGYYKILFWKTTYTKYLFLKLEKTVDILVDQENYVVIVTMIFKIYFLSVWK</sequence>
<feature type="domain" description="UDENN" evidence="6">
    <location>
        <begin position="40"/>
        <end position="517"/>
    </location>
</feature>
<feature type="transmembrane region" description="Helical" evidence="5">
    <location>
        <begin position="502"/>
        <end position="523"/>
    </location>
</feature>
<feature type="transmembrane region" description="Helical" evidence="5">
    <location>
        <begin position="535"/>
        <end position="556"/>
    </location>
</feature>
<dbReference type="PANTHER" id="PTHR46070">
    <property type="entry name" value="PINSTRIPE, ISOFORM A"/>
    <property type="match status" value="1"/>
</dbReference>
<evidence type="ECO:0000259" key="7">
    <source>
        <dbReference type="PROSITE" id="PS50826"/>
    </source>
</evidence>
<dbReference type="Proteomes" id="UP000095283">
    <property type="component" value="Unplaced"/>
</dbReference>
<dbReference type="InterPro" id="IPR004012">
    <property type="entry name" value="Run_dom"/>
</dbReference>
<accession>A0A1I7X3X5</accession>
<dbReference type="InterPro" id="IPR005113">
    <property type="entry name" value="uDENN_dom"/>
</dbReference>
<keyword evidence="5" id="KW-0812">Transmembrane</keyword>
<comment type="subcellular location">
    <subcellularLocation>
        <location evidence="1">Membrane</location>
    </subcellularLocation>
</comment>
<dbReference type="InterPro" id="IPR047278">
    <property type="entry name" value="DEN5A/B"/>
</dbReference>
<evidence type="ECO:0000256" key="4">
    <source>
        <dbReference type="SAM" id="MobiDB-lite"/>
    </source>
</evidence>
<dbReference type="Gene3D" id="3.40.50.11500">
    <property type="match status" value="1"/>
</dbReference>
<evidence type="ECO:0000259" key="6">
    <source>
        <dbReference type="PROSITE" id="PS50211"/>
    </source>
</evidence>
<evidence type="ECO:0000313" key="9">
    <source>
        <dbReference type="WBParaSite" id="Hba_12083"/>
    </source>
</evidence>
<keyword evidence="8" id="KW-1185">Reference proteome</keyword>
<dbReference type="PANTHER" id="PTHR46070:SF1">
    <property type="entry name" value="PINSTRIPE, ISOFORM A"/>
    <property type="match status" value="1"/>
</dbReference>
<dbReference type="PROSITE" id="PS50211">
    <property type="entry name" value="DENN"/>
    <property type="match status" value="1"/>
</dbReference>
<keyword evidence="2" id="KW-0677">Repeat</keyword>
<dbReference type="Pfam" id="PF02759">
    <property type="entry name" value="RUN"/>
    <property type="match status" value="1"/>
</dbReference>
<dbReference type="SUPFAM" id="SSF140741">
    <property type="entry name" value="RUN domain-like"/>
    <property type="match status" value="1"/>
</dbReference>
<keyword evidence="3 5" id="KW-0472">Membrane</keyword>
<evidence type="ECO:0000256" key="3">
    <source>
        <dbReference type="ARBA" id="ARBA00023136"/>
    </source>
</evidence>
<dbReference type="InterPro" id="IPR037516">
    <property type="entry name" value="Tripartite_DENN"/>
</dbReference>
<dbReference type="SMART" id="SM00801">
    <property type="entry name" value="dDENN"/>
    <property type="match status" value="1"/>
</dbReference>
<dbReference type="GO" id="GO:0016020">
    <property type="term" value="C:membrane"/>
    <property type="evidence" value="ECO:0007669"/>
    <property type="project" value="UniProtKB-SubCell"/>
</dbReference>
<dbReference type="Pfam" id="PF03456">
    <property type="entry name" value="uDENN"/>
    <property type="match status" value="1"/>
</dbReference>
<dbReference type="Pfam" id="PF02141">
    <property type="entry name" value="DENN"/>
    <property type="match status" value="1"/>
</dbReference>
<feature type="transmembrane region" description="Helical" evidence="5">
    <location>
        <begin position="123"/>
        <end position="143"/>
    </location>
</feature>
<dbReference type="GO" id="GO:0005085">
    <property type="term" value="F:guanyl-nucleotide exchange factor activity"/>
    <property type="evidence" value="ECO:0007669"/>
    <property type="project" value="InterPro"/>
</dbReference>
<dbReference type="SMART" id="SM00799">
    <property type="entry name" value="DENN"/>
    <property type="match status" value="1"/>
</dbReference>
<organism evidence="8 9">
    <name type="scientific">Heterorhabditis bacteriophora</name>
    <name type="common">Entomopathogenic nematode worm</name>
    <dbReference type="NCBI Taxonomy" id="37862"/>
    <lineage>
        <taxon>Eukaryota</taxon>
        <taxon>Metazoa</taxon>
        <taxon>Ecdysozoa</taxon>
        <taxon>Nematoda</taxon>
        <taxon>Chromadorea</taxon>
        <taxon>Rhabditida</taxon>
        <taxon>Rhabditina</taxon>
        <taxon>Rhabditomorpha</taxon>
        <taxon>Strongyloidea</taxon>
        <taxon>Heterorhabditidae</taxon>
        <taxon>Heterorhabditis</taxon>
    </lineage>
</organism>
<evidence type="ECO:0000256" key="2">
    <source>
        <dbReference type="ARBA" id="ARBA00022737"/>
    </source>
</evidence>
<dbReference type="WBParaSite" id="Hba_12083">
    <property type="protein sequence ID" value="Hba_12083"/>
    <property type="gene ID" value="Hba_12083"/>
</dbReference>
<proteinExistence type="predicted"/>
<dbReference type="GO" id="GO:0031267">
    <property type="term" value="F:small GTPase binding"/>
    <property type="evidence" value="ECO:0007669"/>
    <property type="project" value="InterPro"/>
</dbReference>
<keyword evidence="5" id="KW-1133">Transmembrane helix</keyword>
<dbReference type="InterPro" id="IPR037213">
    <property type="entry name" value="Run_dom_sf"/>
</dbReference>
<dbReference type="AlphaFoldDB" id="A0A1I7X3X5"/>
<reference evidence="9" key="1">
    <citation type="submission" date="2016-11" db="UniProtKB">
        <authorList>
            <consortium name="WormBaseParasite"/>
        </authorList>
    </citation>
    <scope>IDENTIFICATION</scope>
</reference>
<dbReference type="InterPro" id="IPR043153">
    <property type="entry name" value="DENN_C"/>
</dbReference>
<dbReference type="SMART" id="SM00800">
    <property type="entry name" value="uDENN"/>
    <property type="match status" value="1"/>
</dbReference>
<dbReference type="SMART" id="SM00593">
    <property type="entry name" value="RUN"/>
    <property type="match status" value="1"/>
</dbReference>
<protein>
    <submittedName>
        <fullName evidence="9">UDENN domain-containing protein</fullName>
    </submittedName>
</protein>
<dbReference type="PROSITE" id="PS50826">
    <property type="entry name" value="RUN"/>
    <property type="match status" value="1"/>
</dbReference>
<feature type="region of interest" description="Disordered" evidence="4">
    <location>
        <begin position="1052"/>
        <end position="1087"/>
    </location>
</feature>
<evidence type="ECO:0000313" key="8">
    <source>
        <dbReference type="Proteomes" id="UP000095283"/>
    </source>
</evidence>
<feature type="domain" description="RUN" evidence="7">
    <location>
        <begin position="682"/>
        <end position="959"/>
    </location>
</feature>
<dbReference type="InterPro" id="IPR001194">
    <property type="entry name" value="cDENN_dom"/>
</dbReference>
<dbReference type="InterPro" id="IPR005112">
    <property type="entry name" value="dDENN_dom"/>
</dbReference>
<evidence type="ECO:0000256" key="5">
    <source>
        <dbReference type="SAM" id="Phobius"/>
    </source>
</evidence>